<proteinExistence type="predicted"/>
<dbReference type="PANTHER" id="PTHR11311:SF15">
    <property type="entry name" value="SPONDIN-2"/>
    <property type="match status" value="1"/>
</dbReference>
<dbReference type="GO" id="GO:0008061">
    <property type="term" value="F:chitin binding"/>
    <property type="evidence" value="ECO:0007669"/>
    <property type="project" value="InterPro"/>
</dbReference>
<dbReference type="Gene3D" id="2.20.100.10">
    <property type="entry name" value="Thrombospondin type-1 (TSP1) repeat"/>
    <property type="match status" value="3"/>
</dbReference>
<dbReference type="AlphaFoldDB" id="A0A085N2Q4"/>
<evidence type="ECO:0000313" key="4">
    <source>
        <dbReference type="Proteomes" id="UP000030764"/>
    </source>
</evidence>
<dbReference type="SUPFAM" id="SSF82895">
    <property type="entry name" value="TSP-1 type 1 repeat"/>
    <property type="match status" value="3"/>
</dbReference>
<dbReference type="SUPFAM" id="SSF57625">
    <property type="entry name" value="Invertebrate chitin-binding proteins"/>
    <property type="match status" value="1"/>
</dbReference>
<evidence type="ECO:0000259" key="1">
    <source>
        <dbReference type="PROSITE" id="PS50940"/>
    </source>
</evidence>
<dbReference type="InterPro" id="IPR036383">
    <property type="entry name" value="TSP1_rpt_sf"/>
</dbReference>
<name>A0A085N2Q4_9BILA</name>
<dbReference type="Proteomes" id="UP000030764">
    <property type="component" value="Unassembled WGS sequence"/>
</dbReference>
<gene>
    <name evidence="2" type="ORF">M513_06241</name>
    <name evidence="3" type="ORF">M514_06241</name>
</gene>
<keyword evidence="4" id="KW-1185">Reference proteome</keyword>
<evidence type="ECO:0000313" key="2">
    <source>
        <dbReference type="EMBL" id="KFD52931.1"/>
    </source>
</evidence>
<protein>
    <recommendedName>
        <fullName evidence="1">Chitin-binding type-2 domain-containing protein</fullName>
    </recommendedName>
</protein>
<dbReference type="GO" id="GO:0005576">
    <property type="term" value="C:extracellular region"/>
    <property type="evidence" value="ECO:0007669"/>
    <property type="project" value="InterPro"/>
</dbReference>
<organism evidence="3">
    <name type="scientific">Trichuris suis</name>
    <name type="common">pig whipworm</name>
    <dbReference type="NCBI Taxonomy" id="68888"/>
    <lineage>
        <taxon>Eukaryota</taxon>
        <taxon>Metazoa</taxon>
        <taxon>Ecdysozoa</taxon>
        <taxon>Nematoda</taxon>
        <taxon>Enoplea</taxon>
        <taxon>Dorylaimia</taxon>
        <taxon>Trichinellida</taxon>
        <taxon>Trichuridae</taxon>
        <taxon>Trichuris</taxon>
    </lineage>
</organism>
<dbReference type="InterPro" id="IPR000884">
    <property type="entry name" value="TSP1_rpt"/>
</dbReference>
<accession>A0A085N2Q4</accession>
<dbReference type="SMART" id="SM00209">
    <property type="entry name" value="TSP1"/>
    <property type="match status" value="3"/>
</dbReference>
<dbReference type="PANTHER" id="PTHR11311">
    <property type="entry name" value="SPONDIN"/>
    <property type="match status" value="1"/>
</dbReference>
<dbReference type="Pfam" id="PF00090">
    <property type="entry name" value="TSP_1"/>
    <property type="match status" value="3"/>
</dbReference>
<reference evidence="3 4" key="1">
    <citation type="journal article" date="2014" name="Nat. Genet.">
        <title>Genome and transcriptome of the porcine whipworm Trichuris suis.</title>
        <authorList>
            <person name="Jex A.R."/>
            <person name="Nejsum P."/>
            <person name="Schwarz E.M."/>
            <person name="Hu L."/>
            <person name="Young N.D."/>
            <person name="Hall R.S."/>
            <person name="Korhonen P.K."/>
            <person name="Liao S."/>
            <person name="Thamsborg S."/>
            <person name="Xia J."/>
            <person name="Xu P."/>
            <person name="Wang S."/>
            <person name="Scheerlinck J.P."/>
            <person name="Hofmann A."/>
            <person name="Sternberg P.W."/>
            <person name="Wang J."/>
            <person name="Gasser R.B."/>
        </authorList>
    </citation>
    <scope>NUCLEOTIDE SEQUENCE [LARGE SCALE GENOMIC DNA]</scope>
    <source>
        <strain evidence="3">DCEP-RM93F</strain>
        <strain evidence="2">DCEP-RM93M</strain>
    </source>
</reference>
<feature type="domain" description="Chitin-binding type-2" evidence="1">
    <location>
        <begin position="301"/>
        <end position="361"/>
    </location>
</feature>
<dbReference type="SMART" id="SM00494">
    <property type="entry name" value="ChtBD2"/>
    <property type="match status" value="1"/>
</dbReference>
<dbReference type="InterPro" id="IPR051418">
    <property type="entry name" value="Spondin/Thrombospondin_T1"/>
</dbReference>
<dbReference type="PROSITE" id="PS50940">
    <property type="entry name" value="CHIT_BIND_II"/>
    <property type="match status" value="1"/>
</dbReference>
<dbReference type="Proteomes" id="UP000030758">
    <property type="component" value="Unassembled WGS sequence"/>
</dbReference>
<dbReference type="EMBL" id="KL367567">
    <property type="protein sequence ID" value="KFD63750.1"/>
    <property type="molecule type" value="Genomic_DNA"/>
</dbReference>
<dbReference type="InterPro" id="IPR036508">
    <property type="entry name" value="Chitin-bd_dom_sf"/>
</dbReference>
<dbReference type="InterPro" id="IPR002557">
    <property type="entry name" value="Chitin-bd_dom"/>
</dbReference>
<evidence type="ECO:0000313" key="3">
    <source>
        <dbReference type="EMBL" id="KFD63750.1"/>
    </source>
</evidence>
<dbReference type="EMBL" id="KL363222">
    <property type="protein sequence ID" value="KFD52931.1"/>
    <property type="molecule type" value="Genomic_DNA"/>
</dbReference>
<dbReference type="PROSITE" id="PS50092">
    <property type="entry name" value="TSP1"/>
    <property type="match status" value="3"/>
</dbReference>
<sequence>MVETVESGCLALLNPLLGTSPVDIGEPLLGSHTNNSERPRRTYCTSMYHGWLIFIILIQTLAAGSVDDSVQIWSGWSPCSMSCGGGTRFRELFGANGTDAAIVVQNETEPCPYIPCPQDCIETDLFPQSVCNAPCGGGTSCLIRQIIRPAISWNSGVSVVQCNTTVVELSCNLDPCAYDCQPTTQWSQWSSCETAGTLTQTRNRTVVSFLTQLPGANKTCPKDVEVRECLNVMPNGTGKPKDCKYDQWEQWTPCQGPCYKLLRYRSRKVSRLPDPGGEKCEASLLQQSEVCPSNCFQEKLNAFCAQRGRIGQIYAVGQCTQKYFICLPGGKASVSECPSYWFFDASTSNCRPVYMIPSCSGQLQGHLFHHQDAHFPPIYHMRQYK</sequence>
<dbReference type="Pfam" id="PF01607">
    <property type="entry name" value="CBM_14"/>
    <property type="match status" value="1"/>
</dbReference>